<dbReference type="AlphaFoldDB" id="A0A1D6EK92"/>
<name>A0A1D6EK92_MAIZE</name>
<organism evidence="2">
    <name type="scientific">Zea mays</name>
    <name type="common">Maize</name>
    <dbReference type="NCBI Taxonomy" id="4577"/>
    <lineage>
        <taxon>Eukaryota</taxon>
        <taxon>Viridiplantae</taxon>
        <taxon>Streptophyta</taxon>
        <taxon>Embryophyta</taxon>
        <taxon>Tracheophyta</taxon>
        <taxon>Spermatophyta</taxon>
        <taxon>Magnoliopsida</taxon>
        <taxon>Liliopsida</taxon>
        <taxon>Poales</taxon>
        <taxon>Poaceae</taxon>
        <taxon>PACMAD clade</taxon>
        <taxon>Panicoideae</taxon>
        <taxon>Andropogonodae</taxon>
        <taxon>Andropogoneae</taxon>
        <taxon>Tripsacinae</taxon>
        <taxon>Zea</taxon>
    </lineage>
</organism>
<reference evidence="2" key="1">
    <citation type="submission" date="2015-12" db="EMBL/GenBank/DDBJ databases">
        <title>Update maize B73 reference genome by single molecule sequencing technologies.</title>
        <authorList>
            <consortium name="Maize Genome Sequencing Project"/>
            <person name="Ware D."/>
        </authorList>
    </citation>
    <scope>NUCLEOTIDE SEQUENCE [LARGE SCALE GENOMIC DNA]</scope>
    <source>
        <tissue evidence="2">Seedling</tissue>
    </source>
</reference>
<dbReference type="EMBL" id="CM007648">
    <property type="protein sequence ID" value="ONM20363.1"/>
    <property type="molecule type" value="Genomic_DNA"/>
</dbReference>
<accession>A0A1D6EK92</accession>
<protein>
    <submittedName>
        <fullName evidence="2">Uncharacterized protein</fullName>
    </submittedName>
</protein>
<feature type="region of interest" description="Disordered" evidence="1">
    <location>
        <begin position="1"/>
        <end position="44"/>
    </location>
</feature>
<gene>
    <name evidence="2" type="ORF">ZEAMMB73_Zm00001d005125</name>
</gene>
<proteinExistence type="predicted"/>
<evidence type="ECO:0000313" key="2">
    <source>
        <dbReference type="EMBL" id="ONM20363.1"/>
    </source>
</evidence>
<sequence>MSPWEAEISRSGVFAAQRRGSGEAEEVSSSSSTHHHAPRISFVPTTVADTRLQVQVPGAAKSGYSCDRDG</sequence>
<evidence type="ECO:0000256" key="1">
    <source>
        <dbReference type="SAM" id="MobiDB-lite"/>
    </source>
</evidence>